<proteinExistence type="inferred from homology"/>
<dbReference type="Pfam" id="PF01179">
    <property type="entry name" value="Cu_amine_oxid"/>
    <property type="match status" value="1"/>
</dbReference>
<dbReference type="SUPFAM" id="SSF49998">
    <property type="entry name" value="Amine oxidase catalytic domain"/>
    <property type="match status" value="1"/>
</dbReference>
<comment type="similarity">
    <text evidence="1 9">Belongs to the copper/topaquinone oxidase family.</text>
</comment>
<dbReference type="GO" id="GO:0005507">
    <property type="term" value="F:copper ion binding"/>
    <property type="evidence" value="ECO:0007669"/>
    <property type="project" value="InterPro"/>
</dbReference>
<dbReference type="FunFam" id="2.70.98.20:FF:000004">
    <property type="entry name" value="Amine oxidase"/>
    <property type="match status" value="1"/>
</dbReference>
<dbReference type="Pfam" id="PF02728">
    <property type="entry name" value="Cu_amine_oxidN3"/>
    <property type="match status" value="1"/>
</dbReference>
<evidence type="ECO:0000256" key="5">
    <source>
        <dbReference type="ARBA" id="ARBA00023008"/>
    </source>
</evidence>
<dbReference type="InterPro" id="IPR015798">
    <property type="entry name" value="Cu_amine_oxidase_C"/>
</dbReference>
<evidence type="ECO:0000256" key="1">
    <source>
        <dbReference type="ARBA" id="ARBA00007983"/>
    </source>
</evidence>
<keyword evidence="5 9" id="KW-0186">Copper</keyword>
<keyword evidence="11" id="KW-0812">Transmembrane</keyword>
<dbReference type="InterPro" id="IPR000269">
    <property type="entry name" value="Cu_amine_oxidase"/>
</dbReference>
<evidence type="ECO:0000256" key="8">
    <source>
        <dbReference type="PIRSR" id="PIRSR600269-51"/>
    </source>
</evidence>
<dbReference type="EC" id="1.4.3.-" evidence="9"/>
<dbReference type="Proteomes" id="UP000797356">
    <property type="component" value="Chromosome 7"/>
</dbReference>
<dbReference type="PROSITE" id="PS01165">
    <property type="entry name" value="COPPER_AMINE_OXID_2"/>
    <property type="match status" value="1"/>
</dbReference>
<feature type="compositionally biased region" description="Basic and acidic residues" evidence="10">
    <location>
        <begin position="75"/>
        <end position="86"/>
    </location>
</feature>
<dbReference type="Gene3D" id="3.10.450.40">
    <property type="match status" value="2"/>
</dbReference>
<comment type="PTM">
    <text evidence="8 9">Topaquinone (TPQ) is generated by copper-dependent autoxidation of a specific tyrosyl residue.</text>
</comment>
<gene>
    <name evidence="15" type="ORF">COCNU_07G001890</name>
</gene>
<dbReference type="SUPFAM" id="SSF54416">
    <property type="entry name" value="Amine oxidase N-terminal region"/>
    <property type="match status" value="2"/>
</dbReference>
<keyword evidence="11" id="KW-0472">Membrane</keyword>
<dbReference type="InterPro" id="IPR015800">
    <property type="entry name" value="Cu_amine_oxidase_N2"/>
</dbReference>
<sequence length="740" mass="82597">MESTSLLRFLFLILGALLLLLFSRYWVHLPYPPSDKADFLDCTRYSPWCNSKNRIKSKFHPHLTQSSSKSATTSTRDHEYDVPRHPLDPLTVQEINTARSILHAYPPFSSSPSSLAIHSLSLDEPPKPTVLNWRPGDTLPRRRAAVVARFRGDPYVLSVDLSSGTVTRQPVPASGFPTMTVDDMTSSIWAPLADSAFNRSVLARGVRLSDLACLPISLGWFGTREEGRRLIKIQCYSAEGTANFYMRPIEGLTVVLDMDTKEVVNISDVGRDIAIPKSAGTDYRYDVVAAQNGAPKIRPLNPISIEQPAGPSFVVEGGHVVKWAGWEFHLKADARAGLVVSAASAVDPETGEKRAVMYKGFTSELFVPYMDPTDAWYFKTYMDAGEYGFGLQAMPLVRLNDCPRNAYYMDGVFPAADGRPYIQSNMVCLFERYAGDIGWRHSESPITGMEIREVRPKVTLVARMAASVANYDYIVDWEFQTDGLIRVKVGLSGILMVKGTSYSHMNQVSPKQDMYGTLLSENVIGVIHDHYITFHLDMDVDGVENSFVKVDIARQDTNPGESPRTSYLKATRHVAKTEKDAQIRLKLYAPKEYHIINPSKTTKLGNPVGYKVVPAGTAASLLDPNDPPQLRGAFTNNQIWVTPYNKSEEWAGGLFVYQSKGDDTLAVWSERDRPIENKDIVVWYTMGFHHVPCQEDFPIMPTVFSSFDLKPVNFFERNPILRAPPNMEKDLPVCTAAATA</sequence>
<keyword evidence="4 9" id="KW-0560">Oxidoreductase</keyword>
<dbReference type="EMBL" id="CM017878">
    <property type="protein sequence ID" value="KAG1354077.1"/>
    <property type="molecule type" value="Genomic_DNA"/>
</dbReference>
<keyword evidence="2 9" id="KW-0479">Metal-binding</keyword>
<feature type="compositionally biased region" description="Low complexity" evidence="10">
    <location>
        <begin position="64"/>
        <end position="74"/>
    </location>
</feature>
<feature type="active site" description="Schiff-base intermediate with substrate; via topaquinone" evidence="7">
    <location>
        <position position="471"/>
    </location>
</feature>
<feature type="modified residue" description="2',4',5'-topaquinone" evidence="8">
    <location>
        <position position="471"/>
    </location>
</feature>
<dbReference type="AlphaFoldDB" id="A0A8K0IEL9"/>
<dbReference type="PANTHER" id="PTHR10638:SF41">
    <property type="entry name" value="AMINE OXIDASE"/>
    <property type="match status" value="1"/>
</dbReference>
<comment type="caution">
    <text evidence="15">The sequence shown here is derived from an EMBL/GenBank/DDBJ whole genome shotgun (WGS) entry which is preliminary data.</text>
</comment>
<name>A0A8K0IEL9_COCNU</name>
<evidence type="ECO:0000256" key="7">
    <source>
        <dbReference type="PIRSR" id="PIRSR600269-50"/>
    </source>
</evidence>
<evidence type="ECO:0000259" key="14">
    <source>
        <dbReference type="Pfam" id="PF02728"/>
    </source>
</evidence>
<evidence type="ECO:0000256" key="11">
    <source>
        <dbReference type="SAM" id="Phobius"/>
    </source>
</evidence>
<keyword evidence="3 7" id="KW-0801">TPQ</keyword>
<dbReference type="InterPro" id="IPR016182">
    <property type="entry name" value="Cu_amine_oxidase_N-reg"/>
</dbReference>
<dbReference type="InterPro" id="IPR049947">
    <property type="entry name" value="Cu_Am_Ox_Cu-bd"/>
</dbReference>
<dbReference type="GO" id="GO:0048038">
    <property type="term" value="F:quinone binding"/>
    <property type="evidence" value="ECO:0007669"/>
    <property type="project" value="InterPro"/>
</dbReference>
<protein>
    <recommendedName>
        <fullName evidence="9">Amine oxidase</fullName>
        <ecNumber evidence="9">1.4.3.-</ecNumber>
    </recommendedName>
</protein>
<evidence type="ECO:0000259" key="13">
    <source>
        <dbReference type="Pfam" id="PF02727"/>
    </source>
</evidence>
<dbReference type="OrthoDB" id="5379943at2759"/>
<organism evidence="15 16">
    <name type="scientific">Cocos nucifera</name>
    <name type="common">Coconut palm</name>
    <dbReference type="NCBI Taxonomy" id="13894"/>
    <lineage>
        <taxon>Eukaryota</taxon>
        <taxon>Viridiplantae</taxon>
        <taxon>Streptophyta</taxon>
        <taxon>Embryophyta</taxon>
        <taxon>Tracheophyta</taxon>
        <taxon>Spermatophyta</taxon>
        <taxon>Magnoliopsida</taxon>
        <taxon>Liliopsida</taxon>
        <taxon>Arecaceae</taxon>
        <taxon>Arecoideae</taxon>
        <taxon>Cocoseae</taxon>
        <taxon>Attaleinae</taxon>
        <taxon>Cocos</taxon>
    </lineage>
</organism>
<dbReference type="PANTHER" id="PTHR10638">
    <property type="entry name" value="COPPER AMINE OXIDASE"/>
    <property type="match status" value="1"/>
</dbReference>
<comment type="cofactor">
    <cofactor evidence="9">
        <name>Cu cation</name>
        <dbReference type="ChEBI" id="CHEBI:23378"/>
    </cofactor>
    <text evidence="9">Contains 1 topaquinone per subunit.</text>
</comment>
<evidence type="ECO:0000313" key="16">
    <source>
        <dbReference type="Proteomes" id="UP000797356"/>
    </source>
</evidence>
<dbReference type="GO" id="GO:0009308">
    <property type="term" value="P:amine metabolic process"/>
    <property type="evidence" value="ECO:0007669"/>
    <property type="project" value="UniProtKB-UniRule"/>
</dbReference>
<reference evidence="15" key="1">
    <citation type="journal article" date="2017" name="Gigascience">
        <title>The genome draft of coconut (Cocos nucifera).</title>
        <authorList>
            <person name="Xiao Y."/>
            <person name="Xu P."/>
            <person name="Fan H."/>
            <person name="Baudouin L."/>
            <person name="Xia W."/>
            <person name="Bocs S."/>
            <person name="Xu J."/>
            <person name="Li Q."/>
            <person name="Guo A."/>
            <person name="Zhou L."/>
            <person name="Li J."/>
            <person name="Wu Y."/>
            <person name="Ma Z."/>
            <person name="Armero A."/>
            <person name="Issali A.E."/>
            <person name="Liu N."/>
            <person name="Peng M."/>
            <person name="Yang Y."/>
        </authorList>
    </citation>
    <scope>NUCLEOTIDE SEQUENCE</scope>
    <source>
        <tissue evidence="15">Spear leaf of Hainan Tall coconut</tissue>
    </source>
</reference>
<dbReference type="FunFam" id="3.10.450.40:FF:000005">
    <property type="entry name" value="Amine oxidase"/>
    <property type="match status" value="1"/>
</dbReference>
<evidence type="ECO:0000256" key="9">
    <source>
        <dbReference type="RuleBase" id="RU000672"/>
    </source>
</evidence>
<evidence type="ECO:0000313" key="15">
    <source>
        <dbReference type="EMBL" id="KAG1354077.1"/>
    </source>
</evidence>
<evidence type="ECO:0000256" key="2">
    <source>
        <dbReference type="ARBA" id="ARBA00022723"/>
    </source>
</evidence>
<dbReference type="InterPro" id="IPR015802">
    <property type="entry name" value="Cu_amine_oxidase_N3"/>
</dbReference>
<reference evidence="15" key="2">
    <citation type="submission" date="2019-07" db="EMBL/GenBank/DDBJ databases">
        <authorList>
            <person name="Yang Y."/>
            <person name="Bocs S."/>
            <person name="Baudouin L."/>
        </authorList>
    </citation>
    <scope>NUCLEOTIDE SEQUENCE</scope>
    <source>
        <tissue evidence="15">Spear leaf of Hainan Tall coconut</tissue>
    </source>
</reference>
<dbReference type="Pfam" id="PF02727">
    <property type="entry name" value="Cu_amine_oxidN2"/>
    <property type="match status" value="1"/>
</dbReference>
<feature type="region of interest" description="Disordered" evidence="10">
    <location>
        <begin position="60"/>
        <end position="86"/>
    </location>
</feature>
<feature type="transmembrane region" description="Helical" evidence="11">
    <location>
        <begin position="7"/>
        <end position="27"/>
    </location>
</feature>
<evidence type="ECO:0000259" key="12">
    <source>
        <dbReference type="Pfam" id="PF01179"/>
    </source>
</evidence>
<keyword evidence="6" id="KW-1015">Disulfide bond</keyword>
<feature type="active site" description="Proton acceptor" evidence="7">
    <location>
        <position position="383"/>
    </location>
</feature>
<feature type="domain" description="Copper amine oxidase N3-terminal" evidence="14">
    <location>
        <begin position="177"/>
        <end position="275"/>
    </location>
</feature>
<dbReference type="Gene3D" id="2.70.98.20">
    <property type="entry name" value="Copper amine oxidase, catalytic domain"/>
    <property type="match status" value="1"/>
</dbReference>
<keyword evidence="16" id="KW-1185">Reference proteome</keyword>
<feature type="domain" description="Copper amine oxidase N2-terminal" evidence="13">
    <location>
        <begin position="85"/>
        <end position="168"/>
    </location>
</feature>
<feature type="domain" description="Copper amine oxidase catalytic" evidence="12">
    <location>
        <begin position="304"/>
        <end position="720"/>
    </location>
</feature>
<evidence type="ECO:0000256" key="6">
    <source>
        <dbReference type="ARBA" id="ARBA00023157"/>
    </source>
</evidence>
<keyword evidence="11" id="KW-1133">Transmembrane helix</keyword>
<dbReference type="InterPro" id="IPR036460">
    <property type="entry name" value="Cu_amine_oxidase_C_sf"/>
</dbReference>
<evidence type="ECO:0000256" key="3">
    <source>
        <dbReference type="ARBA" id="ARBA00022772"/>
    </source>
</evidence>
<evidence type="ECO:0000256" key="10">
    <source>
        <dbReference type="SAM" id="MobiDB-lite"/>
    </source>
</evidence>
<evidence type="ECO:0000256" key="4">
    <source>
        <dbReference type="ARBA" id="ARBA00023002"/>
    </source>
</evidence>
<accession>A0A8K0IEL9</accession>
<dbReference type="GO" id="GO:0008131">
    <property type="term" value="F:primary methylamine oxidase activity"/>
    <property type="evidence" value="ECO:0007669"/>
    <property type="project" value="InterPro"/>
</dbReference>